<feature type="compositionally biased region" description="Pro residues" evidence="1">
    <location>
        <begin position="9"/>
        <end position="19"/>
    </location>
</feature>
<dbReference type="Proteomes" id="UP000053820">
    <property type="component" value="Unassembled WGS sequence"/>
</dbReference>
<accession>A0A0C9WC95</accession>
<feature type="region of interest" description="Disordered" evidence="1">
    <location>
        <begin position="1"/>
        <end position="24"/>
    </location>
</feature>
<dbReference type="EMBL" id="KN839862">
    <property type="protein sequence ID" value="KIJ61472.1"/>
    <property type="molecule type" value="Genomic_DNA"/>
</dbReference>
<proteinExistence type="predicted"/>
<dbReference type="HOGENOM" id="CLU_150412_0_0_1"/>
<dbReference type="AlphaFoldDB" id="A0A0C9WC95"/>
<feature type="non-terminal residue" evidence="2">
    <location>
        <position position="116"/>
    </location>
</feature>
<evidence type="ECO:0000313" key="2">
    <source>
        <dbReference type="EMBL" id="KIJ61472.1"/>
    </source>
</evidence>
<name>A0A0C9WC95_9AGAM</name>
<evidence type="ECO:0000313" key="3">
    <source>
        <dbReference type="Proteomes" id="UP000053820"/>
    </source>
</evidence>
<reference evidence="2 3" key="1">
    <citation type="submission" date="2014-04" db="EMBL/GenBank/DDBJ databases">
        <title>Evolutionary Origins and Diversification of the Mycorrhizal Mutualists.</title>
        <authorList>
            <consortium name="DOE Joint Genome Institute"/>
            <consortium name="Mycorrhizal Genomics Consortium"/>
            <person name="Kohler A."/>
            <person name="Kuo A."/>
            <person name="Nagy L.G."/>
            <person name="Floudas D."/>
            <person name="Copeland A."/>
            <person name="Barry K.W."/>
            <person name="Cichocki N."/>
            <person name="Veneault-Fourrey C."/>
            <person name="LaButti K."/>
            <person name="Lindquist E.A."/>
            <person name="Lipzen A."/>
            <person name="Lundell T."/>
            <person name="Morin E."/>
            <person name="Murat C."/>
            <person name="Riley R."/>
            <person name="Ohm R."/>
            <person name="Sun H."/>
            <person name="Tunlid A."/>
            <person name="Henrissat B."/>
            <person name="Grigoriev I.V."/>
            <person name="Hibbett D.S."/>
            <person name="Martin F."/>
        </authorList>
    </citation>
    <scope>NUCLEOTIDE SEQUENCE [LARGE SCALE GENOMIC DNA]</scope>
    <source>
        <strain evidence="2 3">MD-312</strain>
    </source>
</reference>
<sequence>MTTLMQNPSQPPSDPPPLDSEPDEAWKARLKLEIEAGLQSMVDEAKQKLNERLATVLVGPEERERLTSEHLATLKNIRALAEEQYQAAVERERQEKKWASGKQLDREWSEGMIKEQ</sequence>
<evidence type="ECO:0000256" key="1">
    <source>
        <dbReference type="SAM" id="MobiDB-lite"/>
    </source>
</evidence>
<dbReference type="OrthoDB" id="2723779at2759"/>
<gene>
    <name evidence="2" type="ORF">HYDPIDRAFT_56126</name>
</gene>
<keyword evidence="3" id="KW-1185">Reference proteome</keyword>
<protein>
    <submittedName>
        <fullName evidence="2">Uncharacterized protein</fullName>
    </submittedName>
</protein>
<organism evidence="2 3">
    <name type="scientific">Hydnomerulius pinastri MD-312</name>
    <dbReference type="NCBI Taxonomy" id="994086"/>
    <lineage>
        <taxon>Eukaryota</taxon>
        <taxon>Fungi</taxon>
        <taxon>Dikarya</taxon>
        <taxon>Basidiomycota</taxon>
        <taxon>Agaricomycotina</taxon>
        <taxon>Agaricomycetes</taxon>
        <taxon>Agaricomycetidae</taxon>
        <taxon>Boletales</taxon>
        <taxon>Boletales incertae sedis</taxon>
        <taxon>Leucogyrophana</taxon>
    </lineage>
</organism>
<feature type="region of interest" description="Disordered" evidence="1">
    <location>
        <begin position="92"/>
        <end position="116"/>
    </location>
</feature>